<protein>
    <submittedName>
        <fullName evidence="3">3-hexulose-6-phosphate synthase</fullName>
    </submittedName>
</protein>
<dbReference type="SUPFAM" id="SSF51366">
    <property type="entry name" value="Ribulose-phoshate binding barrel"/>
    <property type="match status" value="1"/>
</dbReference>
<dbReference type="SMART" id="SM00934">
    <property type="entry name" value="OMPdecase"/>
    <property type="match status" value="1"/>
</dbReference>
<name>A0ABQ3W1Q7_9LACO</name>
<sequence>MKLQVAIDRVSLGEAITLAHKLDGIADVIEFGTSLVKDYGLLMIKENPLNLKQAKLLLDLKTIDEGPYEFERGFEAHGDILTVMAGSSVDTISKVYEITEQHQKEMLIDLLAVGDDKVNQIANFANAIYGLHHSRDAAGHFDAVSASADFHEKFPAIKRIAVAGGIDLEQAEGLAKQGVVDTVIVGSKIIGTVDPVQAAKEFKEAMTLS</sequence>
<dbReference type="Gene3D" id="3.20.20.70">
    <property type="entry name" value="Aldolase class I"/>
    <property type="match status" value="1"/>
</dbReference>
<evidence type="ECO:0000256" key="1">
    <source>
        <dbReference type="ARBA" id="ARBA00023239"/>
    </source>
</evidence>
<evidence type="ECO:0000313" key="3">
    <source>
        <dbReference type="EMBL" id="GHP14442.1"/>
    </source>
</evidence>
<dbReference type="RefSeq" id="WP_203630439.1">
    <property type="nucleotide sequence ID" value="NZ_BNJR01000016.1"/>
</dbReference>
<evidence type="ECO:0000259" key="2">
    <source>
        <dbReference type="SMART" id="SM00934"/>
    </source>
</evidence>
<organism evidence="3 4">
    <name type="scientific">Lentilactobacillus fungorum</name>
    <dbReference type="NCBI Taxonomy" id="2201250"/>
    <lineage>
        <taxon>Bacteria</taxon>
        <taxon>Bacillati</taxon>
        <taxon>Bacillota</taxon>
        <taxon>Bacilli</taxon>
        <taxon>Lactobacillales</taxon>
        <taxon>Lactobacillaceae</taxon>
        <taxon>Lentilactobacillus</taxon>
    </lineage>
</organism>
<feature type="domain" description="Orotidine 5'-phosphate decarboxylase" evidence="2">
    <location>
        <begin position="2"/>
        <end position="202"/>
    </location>
</feature>
<evidence type="ECO:0000313" key="4">
    <source>
        <dbReference type="Proteomes" id="UP000604765"/>
    </source>
</evidence>
<dbReference type="Proteomes" id="UP000604765">
    <property type="component" value="Unassembled WGS sequence"/>
</dbReference>
<keyword evidence="4" id="KW-1185">Reference proteome</keyword>
<keyword evidence="1" id="KW-0456">Lyase</keyword>
<dbReference type="PANTHER" id="PTHR35039">
    <property type="entry name" value="3-KETO-L-GULONATE-6-PHOSPHATE DECARBOXYLASE SGBH-RELATED"/>
    <property type="match status" value="1"/>
</dbReference>
<dbReference type="Pfam" id="PF00215">
    <property type="entry name" value="OMPdecase"/>
    <property type="match status" value="1"/>
</dbReference>
<dbReference type="EMBL" id="BNJR01000016">
    <property type="protein sequence ID" value="GHP14442.1"/>
    <property type="molecule type" value="Genomic_DNA"/>
</dbReference>
<accession>A0ABQ3W1Q7</accession>
<comment type="caution">
    <text evidence="3">The sequence shown here is derived from an EMBL/GenBank/DDBJ whole genome shotgun (WGS) entry which is preliminary data.</text>
</comment>
<dbReference type="PANTHER" id="PTHR35039:SF3">
    <property type="entry name" value="3-KETO-L-GULONATE-6-PHOSPHATE DECARBOXYLASE SGBH-RELATED"/>
    <property type="match status" value="1"/>
</dbReference>
<gene>
    <name evidence="3" type="ORF">YK48G_18670</name>
</gene>
<dbReference type="InterPro" id="IPR013785">
    <property type="entry name" value="Aldolase_TIM"/>
</dbReference>
<dbReference type="InterPro" id="IPR001754">
    <property type="entry name" value="OMPdeCOase_dom"/>
</dbReference>
<reference evidence="3 4" key="1">
    <citation type="journal article" date="2021" name="Int. J. Syst. Evol. Microbiol.">
        <title>Lentilactobacillus fungorum sp. nov., isolated from spent mushroom substrates.</title>
        <authorList>
            <person name="Tohno M."/>
            <person name="Tanizawa Y."/>
            <person name="Kojima Y."/>
            <person name="Sakamoto M."/>
            <person name="Ohkuma M."/>
            <person name="Kobayashi H."/>
        </authorList>
    </citation>
    <scope>NUCLEOTIDE SEQUENCE [LARGE SCALE GENOMIC DNA]</scope>
    <source>
        <strain evidence="3 4">YK48G</strain>
    </source>
</reference>
<proteinExistence type="predicted"/>
<dbReference type="InterPro" id="IPR011060">
    <property type="entry name" value="RibuloseP-bd_barrel"/>
</dbReference>